<keyword evidence="2" id="KW-0479">Metal-binding</keyword>
<dbReference type="PROSITE" id="PS00198">
    <property type="entry name" value="4FE4S_FER_1"/>
    <property type="match status" value="1"/>
</dbReference>
<organism evidence="6 7">
    <name type="scientific">Agrilutibacter terrestris</name>
    <dbReference type="NCBI Taxonomy" id="2865112"/>
    <lineage>
        <taxon>Bacteria</taxon>
        <taxon>Pseudomonadati</taxon>
        <taxon>Pseudomonadota</taxon>
        <taxon>Gammaproteobacteria</taxon>
        <taxon>Lysobacterales</taxon>
        <taxon>Lysobacteraceae</taxon>
        <taxon>Agrilutibacter</taxon>
    </lineage>
</organism>
<feature type="domain" description="4Fe-4S ferredoxin-type" evidence="5">
    <location>
        <begin position="143"/>
        <end position="172"/>
    </location>
</feature>
<reference evidence="6 7" key="1">
    <citation type="submission" date="2020-08" db="EMBL/GenBank/DDBJ databases">
        <title>Lysobacter sp. II4 sp. nov., isolated from soil.</title>
        <authorList>
            <person name="Woo C.Y."/>
            <person name="Kim J."/>
        </authorList>
    </citation>
    <scope>NUCLEOTIDE SEQUENCE [LARGE SCALE GENOMIC DNA]</scope>
    <source>
        <strain evidence="6 7">II4</strain>
    </source>
</reference>
<dbReference type="InterPro" id="IPR017896">
    <property type="entry name" value="4Fe4S_Fe-S-bd"/>
</dbReference>
<dbReference type="PANTHER" id="PTHR43177:SF3">
    <property type="entry name" value="PROTEIN NRFC HOMOLOG"/>
    <property type="match status" value="1"/>
</dbReference>
<keyword evidence="3" id="KW-0408">Iron</keyword>
<protein>
    <submittedName>
        <fullName evidence="6">4Fe-4S dicluster domain-containing protein</fullName>
    </submittedName>
</protein>
<dbReference type="EMBL" id="CP060820">
    <property type="protein sequence ID" value="QNP39661.1"/>
    <property type="molecule type" value="Genomic_DNA"/>
</dbReference>
<dbReference type="KEGG" id="lsx:H8B22_08995"/>
<evidence type="ECO:0000259" key="5">
    <source>
        <dbReference type="PROSITE" id="PS51379"/>
    </source>
</evidence>
<proteinExistence type="predicted"/>
<dbReference type="Pfam" id="PF13247">
    <property type="entry name" value="Fer4_11"/>
    <property type="match status" value="1"/>
</dbReference>
<keyword evidence="7" id="KW-1185">Reference proteome</keyword>
<accession>A0A7H0FUE5</accession>
<dbReference type="RefSeq" id="WP_187711107.1">
    <property type="nucleotide sequence ID" value="NZ_CP060820.1"/>
</dbReference>
<evidence type="ECO:0000256" key="1">
    <source>
        <dbReference type="ARBA" id="ARBA00022485"/>
    </source>
</evidence>
<dbReference type="SUPFAM" id="SSF54862">
    <property type="entry name" value="4Fe-4S ferredoxins"/>
    <property type="match status" value="1"/>
</dbReference>
<dbReference type="GO" id="GO:0051539">
    <property type="term" value="F:4 iron, 4 sulfur cluster binding"/>
    <property type="evidence" value="ECO:0007669"/>
    <property type="project" value="UniProtKB-KW"/>
</dbReference>
<keyword evidence="4" id="KW-0411">Iron-sulfur</keyword>
<evidence type="ECO:0000313" key="6">
    <source>
        <dbReference type="EMBL" id="QNP39661.1"/>
    </source>
</evidence>
<evidence type="ECO:0000256" key="3">
    <source>
        <dbReference type="ARBA" id="ARBA00023004"/>
    </source>
</evidence>
<evidence type="ECO:0000256" key="4">
    <source>
        <dbReference type="ARBA" id="ARBA00023014"/>
    </source>
</evidence>
<dbReference type="InterPro" id="IPR017900">
    <property type="entry name" value="4Fe4S_Fe_S_CS"/>
</dbReference>
<evidence type="ECO:0000313" key="7">
    <source>
        <dbReference type="Proteomes" id="UP000516018"/>
    </source>
</evidence>
<dbReference type="Proteomes" id="UP000516018">
    <property type="component" value="Chromosome"/>
</dbReference>
<feature type="domain" description="4Fe-4S ferredoxin-type" evidence="5">
    <location>
        <begin position="12"/>
        <end position="42"/>
    </location>
</feature>
<gene>
    <name evidence="6" type="ORF">H8B22_08995</name>
</gene>
<keyword evidence="1" id="KW-0004">4Fe-4S</keyword>
<dbReference type="PANTHER" id="PTHR43177">
    <property type="entry name" value="PROTEIN NRFC"/>
    <property type="match status" value="1"/>
</dbReference>
<feature type="domain" description="4Fe-4S ferredoxin-type" evidence="5">
    <location>
        <begin position="109"/>
        <end position="141"/>
    </location>
</feature>
<dbReference type="InterPro" id="IPR050954">
    <property type="entry name" value="ET_IronSulfur_Cluster-Binding"/>
</dbReference>
<name>A0A7H0FUE5_9GAMM</name>
<dbReference type="Gene3D" id="3.30.70.20">
    <property type="match status" value="2"/>
</dbReference>
<dbReference type="AlphaFoldDB" id="A0A7H0FUE5"/>
<sequence>MTALPPPSTKKLGLVIDLDICVGCHACAVGCKEWNAGGFAAPLTDEQPYGKDPSGVWFNRVHSYEVAATDFATPAHDPGAHQALNFTQSTSATACSSNAPLAQQLAAQPAMTLHFPRSCLHCETPACVTVCPTGASYKRAEDGIVLVDEDKCIGCKLCSWACPYGAREYSHVEGVMKKCTLCIDRIYNEQLPEAEREPACVQVCPTRARHFGDLGDPDSKVSRLVAERGGVALMPELGYAPVNRYLPPRPRRAGQGVDVANAGEPGGEALDTAALPPVLRWLDRVLSR</sequence>
<dbReference type="CDD" id="cd10551">
    <property type="entry name" value="PsrB"/>
    <property type="match status" value="1"/>
</dbReference>
<dbReference type="PROSITE" id="PS51379">
    <property type="entry name" value="4FE4S_FER_2"/>
    <property type="match status" value="3"/>
</dbReference>
<dbReference type="GO" id="GO:0046872">
    <property type="term" value="F:metal ion binding"/>
    <property type="evidence" value="ECO:0007669"/>
    <property type="project" value="UniProtKB-KW"/>
</dbReference>
<evidence type="ECO:0000256" key="2">
    <source>
        <dbReference type="ARBA" id="ARBA00022723"/>
    </source>
</evidence>